<feature type="compositionally biased region" description="Low complexity" evidence="1">
    <location>
        <begin position="269"/>
        <end position="279"/>
    </location>
</feature>
<feature type="region of interest" description="Disordered" evidence="1">
    <location>
        <begin position="207"/>
        <end position="279"/>
    </location>
</feature>
<evidence type="ECO:0000256" key="1">
    <source>
        <dbReference type="SAM" id="MobiDB-lite"/>
    </source>
</evidence>
<feature type="compositionally biased region" description="Basic and acidic residues" evidence="1">
    <location>
        <begin position="972"/>
        <end position="986"/>
    </location>
</feature>
<feature type="region of interest" description="Disordered" evidence="1">
    <location>
        <begin position="967"/>
        <end position="986"/>
    </location>
</feature>
<gene>
    <name evidence="2" type="ORF">AX777_01230</name>
</gene>
<comment type="caution">
    <text evidence="2">The sequence shown here is derived from an EMBL/GenBank/DDBJ whole genome shotgun (WGS) entry which is preliminary data.</text>
</comment>
<proteinExistence type="predicted"/>
<feature type="compositionally biased region" description="Low complexity" evidence="1">
    <location>
        <begin position="1001"/>
        <end position="1011"/>
    </location>
</feature>
<evidence type="ECO:0000313" key="2">
    <source>
        <dbReference type="EMBL" id="OAH46518.1"/>
    </source>
</evidence>
<feature type="compositionally biased region" description="Basic and acidic residues" evidence="1">
    <location>
        <begin position="293"/>
        <end position="310"/>
    </location>
</feature>
<organism evidence="2 3">
    <name type="scientific">Sphingobium yanoikuyae</name>
    <name type="common">Sphingomonas yanoikuyae</name>
    <dbReference type="NCBI Taxonomy" id="13690"/>
    <lineage>
        <taxon>Bacteria</taxon>
        <taxon>Pseudomonadati</taxon>
        <taxon>Pseudomonadota</taxon>
        <taxon>Alphaproteobacteria</taxon>
        <taxon>Sphingomonadales</taxon>
        <taxon>Sphingomonadaceae</taxon>
        <taxon>Sphingobium</taxon>
    </lineage>
</organism>
<name>A0A177JZK5_SPHYA</name>
<feature type="compositionally biased region" description="Basic and acidic residues" evidence="1">
    <location>
        <begin position="326"/>
        <end position="340"/>
    </location>
</feature>
<dbReference type="Proteomes" id="UP000077262">
    <property type="component" value="Unassembled WGS sequence"/>
</dbReference>
<dbReference type="OrthoDB" id="7387101at2"/>
<feature type="region of interest" description="Disordered" evidence="1">
    <location>
        <begin position="50"/>
        <end position="132"/>
    </location>
</feature>
<accession>A0A177JZK5</accession>
<dbReference type="EMBL" id="LSTR01000020">
    <property type="protein sequence ID" value="OAH46518.1"/>
    <property type="molecule type" value="Genomic_DNA"/>
</dbReference>
<dbReference type="RefSeq" id="WP_020379893.1">
    <property type="nucleotide sequence ID" value="NZ_LSTR01000020.1"/>
</dbReference>
<sequence length="1284" mass="137942">MEPVRKPAKTLPPPTPAKAPPKAAQVPLSQAAMLQSRIGAAGVGKLIAARSGGGKAPAATPGAPSRHASNDQAPQPKGSHAAKAKKDADGASGKAREAAPESEAPVAAGAEGKDAGGVTLHMPEPPTKPSKATMGRIAGVQKRAGGAAAAQGALPAADKQVADAQKAVTEPDAQRIAEARAQLIAEMHAAPSPEIEKLCTDIADAIRRRRPPDEDALDKAEPAKEAMAAGATLNSTVETQSKKVTDNYGPLDKPPEPAAGAPAPPLAPQPAAAPAAAPGAKAAVPDAVGADKLSLDKDADEARKKADDAGMNKPAAALVQSGPVAEAREAQGELDQTAKEDPAKVIAQQKEALAKANEDMGALQVRALAALTAHRAGTVGKTTQRQTAMVGTEAQMREQAGTQARAAFTSAKEDVQGLLKDLVPNAMNKWETAKADLTTTFKADLKGVADQVKKRHESTLAAIADYFTGLPDWATEGYDRAEKNFADGVIKKLREISTEVDAIIKACEARIKQARDEIAVIFNALPASLKEWATKEQAGFDTQLDKLGQEVHQTRDAFNKDLGQRAAQAVDEVRAEIAELRKKAGGLVGRIVDAVKRFVDDPVKFIIEGLLELLGISPPAFWAVVAKIKKVVRDIIDDPVNFANNLLKGIGQGFSQFFDNFPTHMIKGFLGWLLGDLKDAQVPKDFSLKSVITFFLQIMGITWPNIRKIIAKKIGEKNVALIEQVWSLVSILIDKGPEGIFEMIREKLDPQSILDQVIQMAVDYMVTAIVKAVAARLILLFNPAGAILQAIEAIYKVLKWVFENAARIFTLIETIVNGLADIIAGNVAGFANAVEKGLAMLIAPVLGFIADYLGFGDLPKAVAKQIKSFQKWILGIIEKAFDWLIEKGKALLAALGIGGKKDKDKKDDDKKDFDGKIGEVAHWAGPHESHEMWIAETTGGVEVMMASGQKGPVRAKLTKYENKAINLSKGPGSKEDIEDRQKRASDAIKSARQKLDATEQAAKATKAAIAKNDAKPDDVKAKDQQTEDWQEKLWPELQIIEIAIDDIPMPKTKIHGGSGQATTVTARPLSKDGSSGSKPRGKLRGWPLVAGRNPQWVAAHLLSEKLHGPGDPWNTTPMRTGDNTRMEIAVEDDAKTAVARGEVLYYTASVTYHDDSEDPRMNDFPASISVQWGAMRFRDKAWADEKEYKPYYANLKKPDLEDGARPDINELRRTALYKRNVPIRFAMAMDEERDLRGAFTDPGTFIARMTAFYKTKGGNPDDKLSEGVAAVLLLITEEKAKWPK</sequence>
<feature type="region of interest" description="Disordered" evidence="1">
    <location>
        <begin position="292"/>
        <end position="340"/>
    </location>
</feature>
<feature type="compositionally biased region" description="Pro residues" evidence="1">
    <location>
        <begin position="10"/>
        <end position="19"/>
    </location>
</feature>
<reference evidence="2 3" key="1">
    <citation type="submission" date="2016-02" db="EMBL/GenBank/DDBJ databases">
        <authorList>
            <person name="Wen L."/>
            <person name="He K."/>
            <person name="Yang H."/>
        </authorList>
    </citation>
    <scope>NUCLEOTIDE SEQUENCE [LARGE SCALE GENOMIC DNA]</scope>
    <source>
        <strain evidence="2 3">CD09_2</strain>
    </source>
</reference>
<feature type="compositionally biased region" description="Basic and acidic residues" evidence="1">
    <location>
        <begin position="1012"/>
        <end position="1024"/>
    </location>
</feature>
<protein>
    <submittedName>
        <fullName evidence="2">Uncharacterized protein</fullName>
    </submittedName>
</protein>
<evidence type="ECO:0000313" key="3">
    <source>
        <dbReference type="Proteomes" id="UP000077262"/>
    </source>
</evidence>
<feature type="region of interest" description="Disordered" evidence="1">
    <location>
        <begin position="1"/>
        <end position="30"/>
    </location>
</feature>
<feature type="region of interest" description="Disordered" evidence="1">
    <location>
        <begin position="992"/>
        <end position="1024"/>
    </location>
</feature>
<feature type="compositionally biased region" description="Basic and acidic residues" evidence="1">
    <location>
        <begin position="84"/>
        <end position="99"/>
    </location>
</feature>
<feature type="region of interest" description="Disordered" evidence="1">
    <location>
        <begin position="1054"/>
        <end position="1087"/>
    </location>
</feature>
<feature type="compositionally biased region" description="Basic and acidic residues" evidence="1">
    <location>
        <begin position="211"/>
        <end position="224"/>
    </location>
</feature>
<feature type="compositionally biased region" description="Low complexity" evidence="1">
    <location>
        <begin position="101"/>
        <end position="110"/>
    </location>
</feature>